<dbReference type="AlphaFoldDB" id="A0AAE1A7K4"/>
<evidence type="ECO:0000313" key="4">
    <source>
        <dbReference type="EMBL" id="KAK3782724.1"/>
    </source>
</evidence>
<dbReference type="EMBL" id="JAWDGP010002489">
    <property type="protein sequence ID" value="KAK3782724.1"/>
    <property type="molecule type" value="Genomic_DNA"/>
</dbReference>
<proteinExistence type="predicted"/>
<dbReference type="GO" id="GO:0006979">
    <property type="term" value="P:response to oxidative stress"/>
    <property type="evidence" value="ECO:0007669"/>
    <property type="project" value="TreeGrafter"/>
</dbReference>
<dbReference type="GO" id="GO:0005739">
    <property type="term" value="C:mitochondrion"/>
    <property type="evidence" value="ECO:0007669"/>
    <property type="project" value="TreeGrafter"/>
</dbReference>
<dbReference type="GO" id="GO:0010646">
    <property type="term" value="P:regulation of cell communication"/>
    <property type="evidence" value="ECO:0007669"/>
    <property type="project" value="UniProtKB-ARBA"/>
</dbReference>
<dbReference type="CDD" id="cd03135">
    <property type="entry name" value="GATase1_DJ-1"/>
    <property type="match status" value="1"/>
</dbReference>
<dbReference type="Proteomes" id="UP001283361">
    <property type="component" value="Unassembled WGS sequence"/>
</dbReference>
<dbReference type="InterPro" id="IPR050325">
    <property type="entry name" value="Prot/Nucl_acid_deglycase"/>
</dbReference>
<dbReference type="PANTHER" id="PTHR48094">
    <property type="entry name" value="PROTEIN/NUCLEIC ACID DEGLYCASE DJ-1-RELATED"/>
    <property type="match status" value="1"/>
</dbReference>
<name>A0AAE1A7K4_9GAST</name>
<accession>A0AAE1A7K4</accession>
<dbReference type="GO" id="GO:0023051">
    <property type="term" value="P:regulation of signaling"/>
    <property type="evidence" value="ECO:0007669"/>
    <property type="project" value="UniProtKB-ARBA"/>
</dbReference>
<keyword evidence="5" id="KW-1185">Reference proteome</keyword>
<dbReference type="NCBIfam" id="TIGR01383">
    <property type="entry name" value="not_thiJ"/>
    <property type="match status" value="1"/>
</dbReference>
<dbReference type="Gene3D" id="3.40.50.880">
    <property type="match status" value="1"/>
</dbReference>
<evidence type="ECO:0000256" key="1">
    <source>
        <dbReference type="ARBA" id="ARBA00004496"/>
    </source>
</evidence>
<dbReference type="InterPro" id="IPR029062">
    <property type="entry name" value="Class_I_gatase-like"/>
</dbReference>
<dbReference type="InterPro" id="IPR006287">
    <property type="entry name" value="DJ-1"/>
</dbReference>
<dbReference type="Pfam" id="PF01965">
    <property type="entry name" value="DJ-1_PfpI"/>
    <property type="match status" value="1"/>
</dbReference>
<organism evidence="4 5">
    <name type="scientific">Elysia crispata</name>
    <name type="common">lettuce slug</name>
    <dbReference type="NCBI Taxonomy" id="231223"/>
    <lineage>
        <taxon>Eukaryota</taxon>
        <taxon>Metazoa</taxon>
        <taxon>Spiralia</taxon>
        <taxon>Lophotrochozoa</taxon>
        <taxon>Mollusca</taxon>
        <taxon>Gastropoda</taxon>
        <taxon>Heterobranchia</taxon>
        <taxon>Euthyneura</taxon>
        <taxon>Panpulmonata</taxon>
        <taxon>Sacoglossa</taxon>
        <taxon>Placobranchoidea</taxon>
        <taxon>Plakobranchidae</taxon>
        <taxon>Elysia</taxon>
    </lineage>
</organism>
<gene>
    <name evidence="4" type="ORF">RRG08_037723</name>
</gene>
<dbReference type="GO" id="GO:1903189">
    <property type="term" value="P:glyoxal metabolic process"/>
    <property type="evidence" value="ECO:0007669"/>
    <property type="project" value="TreeGrafter"/>
</dbReference>
<dbReference type="GO" id="GO:0046295">
    <property type="term" value="P:glycolate biosynthetic process"/>
    <property type="evidence" value="ECO:0007669"/>
    <property type="project" value="TreeGrafter"/>
</dbReference>
<sequence length="185" mass="19538">MPSALVLLAEGAEEMEAIICVDVLRRANIDVTLAGLNGTAPITCCKNVKVVPDKSLDDALKGGSYDVMICPGGEKGAQLLSESQVVGKALKDQEKAGRFLAAVCAGPLIFLAHGVGKGKKVTSHPLVAGKLKGDYKYLEDRVVVDGKFITSRAPGTCFEFALAIIEQIQGKDKAKSLIDPLLIKM</sequence>
<dbReference type="SUPFAM" id="SSF52317">
    <property type="entry name" value="Class I glutamine amidotransferase-like"/>
    <property type="match status" value="1"/>
</dbReference>
<dbReference type="PANTHER" id="PTHR48094:SF12">
    <property type="entry name" value="PARKINSON DISEASE PROTEIN 7 HOMOLOG"/>
    <property type="match status" value="1"/>
</dbReference>
<protein>
    <recommendedName>
        <fullName evidence="3">DJ-1/PfpI domain-containing protein</fullName>
    </recommendedName>
</protein>
<dbReference type="FunFam" id="3.40.50.880:FF:000022">
    <property type="entry name" value="protein deglycase DJ-1"/>
    <property type="match status" value="1"/>
</dbReference>
<evidence type="ECO:0000256" key="2">
    <source>
        <dbReference type="ARBA" id="ARBA00022490"/>
    </source>
</evidence>
<feature type="domain" description="DJ-1/PfpI" evidence="3">
    <location>
        <begin position="3"/>
        <end position="167"/>
    </location>
</feature>
<reference evidence="4" key="1">
    <citation type="journal article" date="2023" name="G3 (Bethesda)">
        <title>A reference genome for the long-term kleptoplast-retaining sea slug Elysia crispata morphotype clarki.</title>
        <authorList>
            <person name="Eastman K.E."/>
            <person name="Pendleton A.L."/>
            <person name="Shaikh M.A."/>
            <person name="Suttiyut T."/>
            <person name="Ogas R."/>
            <person name="Tomko P."/>
            <person name="Gavelis G."/>
            <person name="Widhalm J.R."/>
            <person name="Wisecaver J.H."/>
        </authorList>
    </citation>
    <scope>NUCLEOTIDE SEQUENCE</scope>
    <source>
        <strain evidence="4">ECLA1</strain>
    </source>
</reference>
<dbReference type="InterPro" id="IPR002818">
    <property type="entry name" value="DJ-1/PfpI"/>
</dbReference>
<evidence type="ECO:0000259" key="3">
    <source>
        <dbReference type="Pfam" id="PF01965"/>
    </source>
</evidence>
<evidence type="ECO:0000313" key="5">
    <source>
        <dbReference type="Proteomes" id="UP001283361"/>
    </source>
</evidence>
<dbReference type="GO" id="GO:0005634">
    <property type="term" value="C:nucleus"/>
    <property type="evidence" value="ECO:0007669"/>
    <property type="project" value="TreeGrafter"/>
</dbReference>
<comment type="subcellular location">
    <subcellularLocation>
        <location evidence="1">Cytoplasm</location>
    </subcellularLocation>
</comment>
<keyword evidence="2" id="KW-0963">Cytoplasm</keyword>
<comment type="caution">
    <text evidence="4">The sequence shown here is derived from an EMBL/GenBank/DDBJ whole genome shotgun (WGS) entry which is preliminary data.</text>
</comment>